<dbReference type="Proteomes" id="UP001597365">
    <property type="component" value="Unassembled WGS sequence"/>
</dbReference>
<dbReference type="InterPro" id="IPR017853">
    <property type="entry name" value="GH"/>
</dbReference>
<dbReference type="InterPro" id="IPR052764">
    <property type="entry name" value="GH20_Enzymes"/>
</dbReference>
<dbReference type="PRINTS" id="PR00738">
    <property type="entry name" value="GLHYDRLASE20"/>
</dbReference>
<dbReference type="Gene3D" id="3.30.379.10">
    <property type="entry name" value="Chitobiase/beta-hexosaminidase domain 2-like"/>
    <property type="match status" value="1"/>
</dbReference>
<evidence type="ECO:0000259" key="6">
    <source>
        <dbReference type="Pfam" id="PF00728"/>
    </source>
</evidence>
<dbReference type="PANTHER" id="PTHR43678:SF1">
    <property type="entry name" value="BETA-N-ACETYLHEXOSAMINIDASE"/>
    <property type="match status" value="1"/>
</dbReference>
<protein>
    <submittedName>
        <fullName evidence="8">Family 20 glycosylhydrolase</fullName>
    </submittedName>
</protein>
<proteinExistence type="inferred from homology"/>
<keyword evidence="5" id="KW-0732">Signal</keyword>
<dbReference type="EMBL" id="JBHUFU010000006">
    <property type="protein sequence ID" value="MFD1830495.1"/>
    <property type="molecule type" value="Genomic_DNA"/>
</dbReference>
<evidence type="ECO:0000256" key="4">
    <source>
        <dbReference type="SAM" id="MobiDB-lite"/>
    </source>
</evidence>
<dbReference type="Pfam" id="PF00728">
    <property type="entry name" value="Glyco_hydro_20"/>
    <property type="match status" value="1"/>
</dbReference>
<dbReference type="Pfam" id="PF02838">
    <property type="entry name" value="Glyco_hydro_20b"/>
    <property type="match status" value="1"/>
</dbReference>
<dbReference type="PANTHER" id="PTHR43678">
    <property type="entry name" value="PUTATIVE (AFU_ORTHOLOGUE AFUA_2G00640)-RELATED"/>
    <property type="match status" value="1"/>
</dbReference>
<comment type="similarity">
    <text evidence="1">Belongs to the glycosyl hydrolase 20 family.</text>
</comment>
<evidence type="ECO:0000256" key="3">
    <source>
        <dbReference type="ARBA" id="ARBA00023295"/>
    </source>
</evidence>
<dbReference type="InterPro" id="IPR029018">
    <property type="entry name" value="Hex-like_dom2"/>
</dbReference>
<keyword evidence="9" id="KW-1185">Reference proteome</keyword>
<dbReference type="RefSeq" id="WP_380899473.1">
    <property type="nucleotide sequence ID" value="NZ_JBHUFU010000006.1"/>
</dbReference>
<evidence type="ECO:0000259" key="7">
    <source>
        <dbReference type="Pfam" id="PF02838"/>
    </source>
</evidence>
<accession>A0ABW4PK76</accession>
<evidence type="ECO:0000313" key="8">
    <source>
        <dbReference type="EMBL" id="MFD1830495.1"/>
    </source>
</evidence>
<feature type="signal peptide" evidence="5">
    <location>
        <begin position="1"/>
        <end position="29"/>
    </location>
</feature>
<feature type="domain" description="Beta-hexosaminidase bacterial type N-terminal" evidence="7">
    <location>
        <begin position="74"/>
        <end position="193"/>
    </location>
</feature>
<dbReference type="Gene3D" id="3.20.20.80">
    <property type="entry name" value="Glycosidases"/>
    <property type="match status" value="1"/>
</dbReference>
<dbReference type="InterPro" id="IPR015882">
    <property type="entry name" value="HEX_bac_N"/>
</dbReference>
<name>A0ABW4PK76_9ACTN</name>
<evidence type="ECO:0000256" key="1">
    <source>
        <dbReference type="ARBA" id="ARBA00006285"/>
    </source>
</evidence>
<keyword evidence="2" id="KW-0378">Hydrolase</keyword>
<feature type="compositionally biased region" description="Gly residues" evidence="4">
    <location>
        <begin position="36"/>
        <end position="57"/>
    </location>
</feature>
<dbReference type="SUPFAM" id="SSF51445">
    <property type="entry name" value="(Trans)glycosidases"/>
    <property type="match status" value="1"/>
</dbReference>
<dbReference type="InterPro" id="IPR015883">
    <property type="entry name" value="Glyco_hydro_20_cat"/>
</dbReference>
<dbReference type="InterPro" id="IPR025705">
    <property type="entry name" value="Beta_hexosaminidase_sua/sub"/>
</dbReference>
<feature type="region of interest" description="Disordered" evidence="4">
    <location>
        <begin position="36"/>
        <end position="59"/>
    </location>
</feature>
<dbReference type="CDD" id="cd06564">
    <property type="entry name" value="GH20_DspB_LnbB-like"/>
    <property type="match status" value="1"/>
</dbReference>
<feature type="chain" id="PRO_5045339945" evidence="5">
    <location>
        <begin position="30"/>
        <end position="550"/>
    </location>
</feature>
<feature type="domain" description="Glycoside hydrolase family 20 catalytic" evidence="6">
    <location>
        <begin position="199"/>
        <end position="506"/>
    </location>
</feature>
<evidence type="ECO:0000256" key="5">
    <source>
        <dbReference type="SAM" id="SignalP"/>
    </source>
</evidence>
<evidence type="ECO:0000313" key="9">
    <source>
        <dbReference type="Proteomes" id="UP001597365"/>
    </source>
</evidence>
<gene>
    <name evidence="8" type="ORF">ACFSJS_12565</name>
</gene>
<keyword evidence="3" id="KW-0326">Glycosidase</keyword>
<sequence>MGRRRRRTSRMKPPAVAAVLAALAAAVLAAVLVLPDGGGGGGGDGGDGGEDGGGGWAGEAADVPAVLLPPAPGAVPAVRQWEPEPGIGWQPGPGTRVVADPGGELDDEADLLAGELEAGRSGGPAGPGDVELVLDPDAPEDEVRGREGYALTAAFGRVTVTGRTDTGVFHGTRTLLQAVRGGGRMPAGTVRDWPDRPQRGFMLDIARKHFDAGWIEDRIREMADLKLNQLHLHLSDDQAFRVESTSHPEVVSDPHLTKAELRRIVELANSRHIAVIPEIDSPGHLGAVLEAHPELRLRDADGDPAPGAIDISDPRSARLVDDLLREYAPLFRDQPGPGPYWHLGGDEYRALAASDPEASYPELAGAARREHGSRAGIRDLAAAWLNDRAATVRKEGFTPQVWNDGQHPGGVVRPSEPRQVTYWTGKEIGAREPEEYLEEGWEVVNLNDEYLYYVLGEPNEFTYPTGERIYEEWTPAVLRGTEPVPGELAGPDRVPGGRLAVWCDLAGAQTAEQVARGVRMPLRALAQKLWNPGPPALDWPDFRELADRVT</sequence>
<comment type="caution">
    <text evidence="8">The sequence shown here is derived from an EMBL/GenBank/DDBJ whole genome shotgun (WGS) entry which is preliminary data.</text>
</comment>
<dbReference type="SUPFAM" id="SSF55545">
    <property type="entry name" value="beta-N-acetylhexosaminidase-like domain"/>
    <property type="match status" value="1"/>
</dbReference>
<reference evidence="9" key="1">
    <citation type="journal article" date="2019" name="Int. J. Syst. Evol. Microbiol.">
        <title>The Global Catalogue of Microorganisms (GCM) 10K type strain sequencing project: providing services to taxonomists for standard genome sequencing and annotation.</title>
        <authorList>
            <consortium name="The Broad Institute Genomics Platform"/>
            <consortium name="The Broad Institute Genome Sequencing Center for Infectious Disease"/>
            <person name="Wu L."/>
            <person name="Ma J."/>
        </authorList>
    </citation>
    <scope>NUCLEOTIDE SEQUENCE [LARGE SCALE GENOMIC DNA]</scope>
    <source>
        <strain evidence="9">CGMCC 4.7455</strain>
    </source>
</reference>
<evidence type="ECO:0000256" key="2">
    <source>
        <dbReference type="ARBA" id="ARBA00022801"/>
    </source>
</evidence>
<organism evidence="8 9">
    <name type="scientific">Streptomyces desertarenae</name>
    <dbReference type="NCBI Taxonomy" id="2666184"/>
    <lineage>
        <taxon>Bacteria</taxon>
        <taxon>Bacillati</taxon>
        <taxon>Actinomycetota</taxon>
        <taxon>Actinomycetes</taxon>
        <taxon>Kitasatosporales</taxon>
        <taxon>Streptomycetaceae</taxon>
        <taxon>Streptomyces</taxon>
    </lineage>
</organism>